<evidence type="ECO:0000256" key="1">
    <source>
        <dbReference type="SAM" id="Coils"/>
    </source>
</evidence>
<name>A0A1X0NPA1_9TRYP</name>
<feature type="compositionally biased region" description="Low complexity" evidence="2">
    <location>
        <begin position="1269"/>
        <end position="1281"/>
    </location>
</feature>
<dbReference type="STRING" id="67003.A0A1X0NPA1"/>
<feature type="region of interest" description="Disordered" evidence="2">
    <location>
        <begin position="1236"/>
        <end position="1281"/>
    </location>
</feature>
<protein>
    <submittedName>
        <fullName evidence="3">Uncharacterized protein</fullName>
    </submittedName>
</protein>
<reference evidence="3 4" key="1">
    <citation type="submission" date="2017-03" db="EMBL/GenBank/DDBJ databases">
        <title>An alternative strategy for trypanosome survival in the mammalian bloodstream revealed through genome and transcriptome analysis of the ubiquitous bovine parasite Trypanosoma (Megatrypanum) theileri.</title>
        <authorList>
            <person name="Kelly S."/>
            <person name="Ivens A."/>
            <person name="Mott A."/>
            <person name="O'Neill E."/>
            <person name="Emms D."/>
            <person name="Macleod O."/>
            <person name="Voorheis P."/>
            <person name="Matthews J."/>
            <person name="Matthews K."/>
            <person name="Carrington M."/>
        </authorList>
    </citation>
    <scope>NUCLEOTIDE SEQUENCE [LARGE SCALE GENOMIC DNA]</scope>
    <source>
        <strain evidence="3">Edinburgh</strain>
    </source>
</reference>
<dbReference type="OrthoDB" id="245204at2759"/>
<proteinExistence type="predicted"/>
<feature type="region of interest" description="Disordered" evidence="2">
    <location>
        <begin position="1488"/>
        <end position="1524"/>
    </location>
</feature>
<feature type="region of interest" description="Disordered" evidence="2">
    <location>
        <begin position="794"/>
        <end position="827"/>
    </location>
</feature>
<evidence type="ECO:0000256" key="2">
    <source>
        <dbReference type="SAM" id="MobiDB-lite"/>
    </source>
</evidence>
<dbReference type="GeneID" id="39988132"/>
<sequence length="1621" mass="185618">MSSVQWNERISISPMSDVSHSELRSVTLSPDQSLCNPSTLTYSGLHTTTTTNNNNNNISNSNSINVKDEAHRMLVGTRVFGFQDKNKACCFGVIIDTNRSEGDVNVNTTNKANEQKWNSDNNNHNNNNCQRVFSTTLLSWPTVVMLTHHIHLHDVLCSSSASSLLFRPYSIHSLHSNEEQLSSTTSTLLSSSTSSSLVVSPWEDMMCALLLQTELNWDGATQRIISWESQSRVENTLMALRTWTQLFLDGFLRWVPPSTGVRLLFTKGHTNSYYYSNSNNNNNNNIVDRCGEIRVALLGVEDERLIQEHWANLQRYWSTVDSSSLTSCDHNVHTALDGRCELYRTIAVFHKHCRPVLQQFTDDNSNSNKEEEGGGSCVNNNRKKWSIKNSMQLTYAMAIVAHIELYLQMSSSSSLLLLSHDDDDNSDKYSSNTIPFTTAEQNHFIEILAFLLFPQSKTVCEEGRRMALHWINTHLCTQEAHHILFSGPSKLSFHDFLASFAHWLLLQVVPSLLRCVNVVLSRQLCSYASSCNGCNDENLYSDVNSPSRALRLRFQREMRLEDRSAGSLHKTTTTCRRNLLGDISLTDWIKWMKNQQSELQSVSKHEKKSHKGKSHCNKMDTSTRKQRAFFFSLSPAGVKLLSIFDSLNLFNTNTTTTIITAGLSDRTFDRPQTALAVSRWMVGCSKDEVLTLQSSLKDFPLESVERQRKPLRLFTLAEFISHYRMIVDVPRIERISFSSTKKVKDDVINVFCPLPPLFDISLTHFHRFSPVNQAKLICSAVGLNYTAYVSSKEEKEHQQQQQEEEQQQEQLLYGQEEEEEKMEWQQQQKEKQQQQQCVVGCDEVGMYGSEIMMTKKAVMRRNHRNHHSSYTSTIIHKQENTPVLLSSSLSSSSTAITVLEDCGILKIYDCVAIEQLECARHSASLQLYTYGIILLQTFLRSRWSWRWNMLPLRRRAHRQAIITVQTALRGRQSMCLGRQKAEKQQERVMMWCEERKRREVMREHLIRRLEETAITCLPMAATVEDKDKDENLNKMCNHDHTYNDNDNNYKGEKNNMEGSYDIKIMSHATMNTGNLIRKSIDIPNTTAVVKAREMFGLIPSVNSSSKIPPSLGSHNNNSLAETLFTMETKGRCLVESIEAKKRRGIFIALEERVRERYLLQEYRERRVVMQQAMEQQQQATVKASQQQWRKRQMQQKQRLILLQKQKQREKEEKEEKEQQQEKEEVVVVRKKVIKPQTHSLRSSSSSSVKRGISVPHSTVTPKDMQEKGTTTTTSSSNSNDVVIVIDVNEEEDDNDDEKKKKNEKELIIVPSECHSVAHRHSPILLPNPEQLRTKRGSSPSPPSVLATAKAVGILGEKGKRTLSLITKESSSTPMMALCKHEYEDRTFIELSQRYRRQLLLHSAILSRLGVREMQQRRVLFLSAVLERQELLTRWRDIILPYTLITETLYGDFLAVMVVLQDAPRRRGPNAMRAMMRLRNRHVNITTDIKSRGSQDISREYEHKEEKEKQKRKERDLDKENGLIGGKKKEIPTVMKRAEFLQKSNLHVLSGQNVPLRASSEKDGVMEEIPKIRKIRTSSSSASAAVTVTVARGRMVNLKKGETSRSSSRKPVVSWADPPSSL</sequence>
<feature type="region of interest" description="Disordered" evidence="2">
    <location>
        <begin position="1597"/>
        <end position="1621"/>
    </location>
</feature>
<dbReference type="PANTHER" id="PTHR42264:SF6">
    <property type="entry name" value="TRANSMEMBRANE PROTEIN"/>
    <property type="match status" value="1"/>
</dbReference>
<dbReference type="Proteomes" id="UP000192257">
    <property type="component" value="Unassembled WGS sequence"/>
</dbReference>
<dbReference type="VEuPathDB" id="TriTrypDB:TM35_000291950"/>
<evidence type="ECO:0000313" key="4">
    <source>
        <dbReference type="Proteomes" id="UP000192257"/>
    </source>
</evidence>
<keyword evidence="1" id="KW-0175">Coiled coil</keyword>
<comment type="caution">
    <text evidence="3">The sequence shown here is derived from an EMBL/GenBank/DDBJ whole genome shotgun (WGS) entry which is preliminary data.</text>
</comment>
<keyword evidence="4" id="KW-1185">Reference proteome</keyword>
<dbReference type="EMBL" id="NBCO01000029">
    <property type="protein sequence ID" value="ORC86313.1"/>
    <property type="molecule type" value="Genomic_DNA"/>
</dbReference>
<organism evidence="3 4">
    <name type="scientific">Trypanosoma theileri</name>
    <dbReference type="NCBI Taxonomy" id="67003"/>
    <lineage>
        <taxon>Eukaryota</taxon>
        <taxon>Discoba</taxon>
        <taxon>Euglenozoa</taxon>
        <taxon>Kinetoplastea</taxon>
        <taxon>Metakinetoplastina</taxon>
        <taxon>Trypanosomatida</taxon>
        <taxon>Trypanosomatidae</taxon>
        <taxon>Trypanosoma</taxon>
    </lineage>
</organism>
<dbReference type="RefSeq" id="XP_028880379.1">
    <property type="nucleotide sequence ID" value="XM_029028352.1"/>
</dbReference>
<evidence type="ECO:0000313" key="3">
    <source>
        <dbReference type="EMBL" id="ORC86313.1"/>
    </source>
</evidence>
<accession>A0A1X0NPA1</accession>
<dbReference type="PANTHER" id="PTHR42264">
    <property type="entry name" value="EPHRIN_REC_LIKE DOMAIN-CONTAINING PROTEIN"/>
    <property type="match status" value="1"/>
</dbReference>
<feature type="coiled-coil region" evidence="1">
    <location>
        <begin position="1159"/>
        <end position="1226"/>
    </location>
</feature>
<gene>
    <name evidence="3" type="ORF">TM35_000291950</name>
</gene>